<dbReference type="EMBL" id="GL452410">
    <property type="protein sequence ID" value="EFN77266.1"/>
    <property type="molecule type" value="Genomic_DNA"/>
</dbReference>
<keyword evidence="2" id="KW-0343">GTPase activation</keyword>
<dbReference type="GO" id="GO:0005096">
    <property type="term" value="F:GTPase activator activity"/>
    <property type="evidence" value="ECO:0007669"/>
    <property type="project" value="UniProtKB-KW"/>
</dbReference>
<dbReference type="InterPro" id="IPR018203">
    <property type="entry name" value="GDP_dissociation_inhibitor"/>
</dbReference>
<keyword evidence="2" id="KW-0963">Cytoplasm</keyword>
<accession>E2C466</accession>
<comment type="subcellular location">
    <subcellularLocation>
        <location evidence="2">Cytoplasm</location>
    </subcellularLocation>
</comment>
<dbReference type="GO" id="GO:0005737">
    <property type="term" value="C:cytoplasm"/>
    <property type="evidence" value="ECO:0007669"/>
    <property type="project" value="UniProtKB-SubCell"/>
</dbReference>
<dbReference type="SUPFAM" id="SSF51905">
    <property type="entry name" value="FAD/NAD(P)-binding domain"/>
    <property type="match status" value="1"/>
</dbReference>
<dbReference type="OMA" id="CCISTSY"/>
<proteinExistence type="inferred from homology"/>
<reference evidence="3 4" key="1">
    <citation type="journal article" date="2010" name="Science">
        <title>Genomic comparison of the ants Camponotus floridanus and Harpegnathos saltator.</title>
        <authorList>
            <person name="Bonasio R."/>
            <person name="Zhang G."/>
            <person name="Ye C."/>
            <person name="Mutti N.S."/>
            <person name="Fang X."/>
            <person name="Qin N."/>
            <person name="Donahue G."/>
            <person name="Yang P."/>
            <person name="Li Q."/>
            <person name="Li C."/>
            <person name="Zhang P."/>
            <person name="Huang Z."/>
            <person name="Berger S.L."/>
            <person name="Reinberg D."/>
            <person name="Wang J."/>
            <person name="Liebig J."/>
        </authorList>
    </citation>
    <scope>NUCLEOTIDE SEQUENCE [LARGE SCALE GENOMIC DNA]</scope>
    <source>
        <strain evidence="3 4">R22 G/1</strain>
    </source>
</reference>
<dbReference type="GO" id="GO:0005093">
    <property type="term" value="F:Rab GDP-dissociation inhibitor activity"/>
    <property type="evidence" value="ECO:0007669"/>
    <property type="project" value="InterPro"/>
</dbReference>
<dbReference type="InterPro" id="IPR000806">
    <property type="entry name" value="RabGDI"/>
</dbReference>
<organism evidence="4">
    <name type="scientific">Harpegnathos saltator</name>
    <name type="common">Jerdon's jumping ant</name>
    <dbReference type="NCBI Taxonomy" id="610380"/>
    <lineage>
        <taxon>Eukaryota</taxon>
        <taxon>Metazoa</taxon>
        <taxon>Ecdysozoa</taxon>
        <taxon>Arthropoda</taxon>
        <taxon>Hexapoda</taxon>
        <taxon>Insecta</taxon>
        <taxon>Pterygota</taxon>
        <taxon>Neoptera</taxon>
        <taxon>Endopterygota</taxon>
        <taxon>Hymenoptera</taxon>
        <taxon>Apocrita</taxon>
        <taxon>Aculeata</taxon>
        <taxon>Formicoidea</taxon>
        <taxon>Formicidae</taxon>
        <taxon>Ponerinae</taxon>
        <taxon>Ponerini</taxon>
        <taxon>Harpegnathos</taxon>
    </lineage>
</organism>
<comment type="similarity">
    <text evidence="1 2">Belongs to the Rab GDI family.</text>
</comment>
<evidence type="ECO:0000313" key="4">
    <source>
        <dbReference type="Proteomes" id="UP000008237"/>
    </source>
</evidence>
<dbReference type="PRINTS" id="PR00892">
    <property type="entry name" value="RABGDI"/>
</dbReference>
<dbReference type="Gene3D" id="3.50.50.60">
    <property type="entry name" value="FAD/NAD(P)-binding domain"/>
    <property type="match status" value="1"/>
</dbReference>
<dbReference type="GO" id="GO:0007264">
    <property type="term" value="P:small GTPase-mediated signal transduction"/>
    <property type="evidence" value="ECO:0007669"/>
    <property type="project" value="InterPro"/>
</dbReference>
<dbReference type="PANTHER" id="PTHR11787:SF8">
    <property type="entry name" value="RAB GDP DISSOCIATION INHIBITOR"/>
    <property type="match status" value="1"/>
</dbReference>
<dbReference type="AlphaFoldDB" id="E2C466"/>
<sequence>MVSTTVETKNPEAEIKPGLDLLGPIRQKFVSISDYMVPVDDGLNSQIFISTSYDATTHFETTCLDVLDIFKRATGEEFDFNKVKHELGDEDQ</sequence>
<dbReference type="InParanoid" id="E2C466"/>
<evidence type="ECO:0000256" key="1">
    <source>
        <dbReference type="ARBA" id="ARBA00005593"/>
    </source>
</evidence>
<dbReference type="SUPFAM" id="SSF54373">
    <property type="entry name" value="FAD-linked reductases, C-terminal domain"/>
    <property type="match status" value="1"/>
</dbReference>
<dbReference type="Pfam" id="PF00996">
    <property type="entry name" value="GDI"/>
    <property type="match status" value="1"/>
</dbReference>
<name>E2C466_HARSA</name>
<gene>
    <name evidence="3" type="ORF">EAI_05061</name>
</gene>
<dbReference type="PANTHER" id="PTHR11787">
    <property type="entry name" value="RAB GDP-DISSOCIATION INHIBITOR"/>
    <property type="match status" value="1"/>
</dbReference>
<dbReference type="InterPro" id="IPR036188">
    <property type="entry name" value="FAD/NAD-bd_sf"/>
</dbReference>
<comment type="function">
    <text evidence="2">Regulates the GDP/GTP exchange reaction of most RAB proteins by inhibiting the dissociation of GDP from them, and the subsequent binding of GTP.</text>
</comment>
<evidence type="ECO:0000313" key="3">
    <source>
        <dbReference type="EMBL" id="EFN77266.1"/>
    </source>
</evidence>
<protein>
    <recommendedName>
        <fullName evidence="2">Rab GDP dissociation inhibitor</fullName>
    </recommendedName>
</protein>
<dbReference type="Proteomes" id="UP000008237">
    <property type="component" value="Unassembled WGS sequence"/>
</dbReference>
<dbReference type="GO" id="GO:0016192">
    <property type="term" value="P:vesicle-mediated transport"/>
    <property type="evidence" value="ECO:0007669"/>
    <property type="project" value="TreeGrafter"/>
</dbReference>
<dbReference type="GO" id="GO:0015031">
    <property type="term" value="P:protein transport"/>
    <property type="evidence" value="ECO:0007669"/>
    <property type="project" value="InterPro"/>
</dbReference>
<dbReference type="OrthoDB" id="9446342at2759"/>
<evidence type="ECO:0000256" key="2">
    <source>
        <dbReference type="RuleBase" id="RU363124"/>
    </source>
</evidence>
<keyword evidence="4" id="KW-1185">Reference proteome</keyword>
<dbReference type="STRING" id="610380.E2C466"/>